<protein>
    <submittedName>
        <fullName evidence="1">Uncharacterized protein</fullName>
    </submittedName>
</protein>
<proteinExistence type="predicted"/>
<feature type="non-terminal residue" evidence="1">
    <location>
        <position position="169"/>
    </location>
</feature>
<gene>
    <name evidence="1" type="ORF">BJ875DRAFT_347207</name>
</gene>
<dbReference type="AlphaFoldDB" id="A0A9P7YB93"/>
<organism evidence="1 2">
    <name type="scientific">Amylocarpus encephaloides</name>
    <dbReference type="NCBI Taxonomy" id="45428"/>
    <lineage>
        <taxon>Eukaryota</taxon>
        <taxon>Fungi</taxon>
        <taxon>Dikarya</taxon>
        <taxon>Ascomycota</taxon>
        <taxon>Pezizomycotina</taxon>
        <taxon>Leotiomycetes</taxon>
        <taxon>Helotiales</taxon>
        <taxon>Helotiales incertae sedis</taxon>
        <taxon>Amylocarpus</taxon>
    </lineage>
</organism>
<accession>A0A9P7YB93</accession>
<keyword evidence="2" id="KW-1185">Reference proteome</keyword>
<reference evidence="1" key="1">
    <citation type="journal article" date="2021" name="IMA Fungus">
        <title>Genomic characterization of three marine fungi, including Emericellopsis atlantica sp. nov. with signatures of a generalist lifestyle and marine biomass degradation.</title>
        <authorList>
            <person name="Hagestad O.C."/>
            <person name="Hou L."/>
            <person name="Andersen J.H."/>
            <person name="Hansen E.H."/>
            <person name="Altermark B."/>
            <person name="Li C."/>
            <person name="Kuhnert E."/>
            <person name="Cox R.J."/>
            <person name="Crous P.W."/>
            <person name="Spatafora J.W."/>
            <person name="Lail K."/>
            <person name="Amirebrahimi M."/>
            <person name="Lipzen A."/>
            <person name="Pangilinan J."/>
            <person name="Andreopoulos W."/>
            <person name="Hayes R.D."/>
            <person name="Ng V."/>
            <person name="Grigoriev I.V."/>
            <person name="Jackson S.A."/>
            <person name="Sutton T.D.S."/>
            <person name="Dobson A.D.W."/>
            <person name="Rama T."/>
        </authorList>
    </citation>
    <scope>NUCLEOTIDE SEQUENCE</scope>
    <source>
        <strain evidence="1">TRa018bII</strain>
    </source>
</reference>
<feature type="non-terminal residue" evidence="1">
    <location>
        <position position="1"/>
    </location>
</feature>
<name>A0A9P7YB93_9HELO</name>
<comment type="caution">
    <text evidence="1">The sequence shown here is derived from an EMBL/GenBank/DDBJ whole genome shotgun (WGS) entry which is preliminary data.</text>
</comment>
<evidence type="ECO:0000313" key="2">
    <source>
        <dbReference type="Proteomes" id="UP000824998"/>
    </source>
</evidence>
<dbReference type="Proteomes" id="UP000824998">
    <property type="component" value="Unassembled WGS sequence"/>
</dbReference>
<evidence type="ECO:0000313" key="1">
    <source>
        <dbReference type="EMBL" id="KAG9230723.1"/>
    </source>
</evidence>
<sequence>LPFKTQHWILNKTQQLLEECCYRFMGKWFPSVLEDNGWDVPEAVELTVWWKTLSNCVIPTAAVDLSQGQSLADLFNNVKYIRHSAVHRDLQMPIQVVEEMTRDAWLLSSALRDDSTTAQLQHWHKELELWEICRARTELETRLAELESRGNKLTQSLEEDKTCPLFNVD</sequence>
<dbReference type="EMBL" id="MU251648">
    <property type="protein sequence ID" value="KAG9230723.1"/>
    <property type="molecule type" value="Genomic_DNA"/>
</dbReference>
<dbReference type="OrthoDB" id="5324651at2759"/>